<sequence length="180" mass="20554">MVAIFNADASYVSHKDTCVVYIRLVLIRYEWVIIGISIFKYRPVKVLYGDCMGVPRFWRHISSRYNLIGTRCTTCDEYYFPPRTMCPKCRRDGVIEDYQFSGHGEVVTYTIIHTAAEGFDKETPYPLAVIQLDEGPRMTGQVICDPEDIVIGMRVKPVFRRLGEDGAAGIIYYGTKFTPA</sequence>
<accession>A0A7G9YHG9</accession>
<dbReference type="InterPro" id="IPR052513">
    <property type="entry name" value="Thioester_dehydratase-like"/>
</dbReference>
<dbReference type="InterPro" id="IPR002878">
    <property type="entry name" value="ChsH2_C"/>
</dbReference>
<feature type="domain" description="ChsH2 C-terminal OB-fold" evidence="1">
    <location>
        <begin position="99"/>
        <end position="160"/>
    </location>
</feature>
<dbReference type="Gene3D" id="6.10.30.10">
    <property type="match status" value="1"/>
</dbReference>
<feature type="domain" description="ChsH2 rubredoxin-like zinc ribbon" evidence="2">
    <location>
        <begin position="64"/>
        <end position="93"/>
    </location>
</feature>
<reference evidence="3" key="1">
    <citation type="submission" date="2020-06" db="EMBL/GenBank/DDBJ databases">
        <title>Unique genomic features of the anaerobic methanotrophic archaea.</title>
        <authorList>
            <person name="Chadwick G.L."/>
            <person name="Skennerton C.T."/>
            <person name="Laso-Perez R."/>
            <person name="Leu A.O."/>
            <person name="Speth D.R."/>
            <person name="Yu H."/>
            <person name="Morgan-Lang C."/>
            <person name="Hatzenpichler R."/>
            <person name="Goudeau D."/>
            <person name="Malmstrom R."/>
            <person name="Brazelton W.J."/>
            <person name="Woyke T."/>
            <person name="Hallam S.J."/>
            <person name="Tyson G.W."/>
            <person name="Wegener G."/>
            <person name="Boetius A."/>
            <person name="Orphan V."/>
        </authorList>
    </citation>
    <scope>NUCLEOTIDE SEQUENCE</scope>
</reference>
<dbReference type="InterPro" id="IPR022002">
    <property type="entry name" value="ChsH2_Znr"/>
</dbReference>
<name>A0A7G9YHG9_9EURY</name>
<dbReference type="AlphaFoldDB" id="A0A7G9YHG9"/>
<dbReference type="Pfam" id="PF12172">
    <property type="entry name" value="zf-ChsH2"/>
    <property type="match status" value="1"/>
</dbReference>
<dbReference type="EMBL" id="MT631263">
    <property type="protein sequence ID" value="QNO47453.1"/>
    <property type="molecule type" value="Genomic_DNA"/>
</dbReference>
<dbReference type="PANTHER" id="PTHR34075">
    <property type="entry name" value="BLR3430 PROTEIN"/>
    <property type="match status" value="1"/>
</dbReference>
<evidence type="ECO:0000259" key="2">
    <source>
        <dbReference type="Pfam" id="PF12172"/>
    </source>
</evidence>
<organism evidence="3">
    <name type="scientific">Candidatus Methanogaster sp. ANME-2c ERB4</name>
    <dbReference type="NCBI Taxonomy" id="2759911"/>
    <lineage>
        <taxon>Archaea</taxon>
        <taxon>Methanobacteriati</taxon>
        <taxon>Methanobacteriota</taxon>
        <taxon>Stenosarchaea group</taxon>
        <taxon>Methanomicrobia</taxon>
        <taxon>Methanosarcinales</taxon>
        <taxon>ANME-2 cluster</taxon>
        <taxon>Candidatus Methanogasteraceae</taxon>
        <taxon>Candidatus Methanogaster</taxon>
    </lineage>
</organism>
<gene>
    <name evidence="3" type="ORF">IILFPGFB_00026</name>
</gene>
<evidence type="ECO:0008006" key="4">
    <source>
        <dbReference type="Google" id="ProtNLM"/>
    </source>
</evidence>
<evidence type="ECO:0000313" key="3">
    <source>
        <dbReference type="EMBL" id="QNO47453.1"/>
    </source>
</evidence>
<dbReference type="SUPFAM" id="SSF50249">
    <property type="entry name" value="Nucleic acid-binding proteins"/>
    <property type="match status" value="1"/>
</dbReference>
<dbReference type="PANTHER" id="PTHR34075:SF5">
    <property type="entry name" value="BLR3430 PROTEIN"/>
    <property type="match status" value="1"/>
</dbReference>
<dbReference type="InterPro" id="IPR012340">
    <property type="entry name" value="NA-bd_OB-fold"/>
</dbReference>
<proteinExistence type="predicted"/>
<evidence type="ECO:0000259" key="1">
    <source>
        <dbReference type="Pfam" id="PF01796"/>
    </source>
</evidence>
<protein>
    <recommendedName>
        <fullName evidence="4">DUF35 domain-containing protein</fullName>
    </recommendedName>
</protein>
<dbReference type="Pfam" id="PF01796">
    <property type="entry name" value="OB_ChsH2_C"/>
    <property type="match status" value="1"/>
</dbReference>